<evidence type="ECO:0000256" key="2">
    <source>
        <dbReference type="ARBA" id="ARBA00011322"/>
    </source>
</evidence>
<evidence type="ECO:0000256" key="5">
    <source>
        <dbReference type="SAM" id="MobiDB-lite"/>
    </source>
</evidence>
<accession>A0A9D1ESS1</accession>
<dbReference type="EMBL" id="DVIQ01000026">
    <property type="protein sequence ID" value="HIS31011.1"/>
    <property type="molecule type" value="Genomic_DNA"/>
</dbReference>
<reference evidence="6" key="2">
    <citation type="journal article" date="2021" name="PeerJ">
        <title>Extensive microbial diversity within the chicken gut microbiome revealed by metagenomics and culture.</title>
        <authorList>
            <person name="Gilroy R."/>
            <person name="Ravi A."/>
            <person name="Getino M."/>
            <person name="Pursley I."/>
            <person name="Horton D.L."/>
            <person name="Alikhan N.F."/>
            <person name="Baker D."/>
            <person name="Gharbi K."/>
            <person name="Hall N."/>
            <person name="Watson M."/>
            <person name="Adriaenssens E.M."/>
            <person name="Foster-Nyarko E."/>
            <person name="Jarju S."/>
            <person name="Secka A."/>
            <person name="Antonio M."/>
            <person name="Oren A."/>
            <person name="Chaudhuri R.R."/>
            <person name="La Ragione R."/>
            <person name="Hildebrand F."/>
            <person name="Pallen M.J."/>
        </authorList>
    </citation>
    <scope>NUCLEOTIDE SEQUENCE</scope>
    <source>
        <strain evidence="6">CHK190-19873</strain>
    </source>
</reference>
<feature type="coiled-coil region" evidence="4">
    <location>
        <begin position="952"/>
        <end position="986"/>
    </location>
</feature>
<gene>
    <name evidence="6" type="ORF">IAB44_05600</name>
</gene>
<dbReference type="GO" id="GO:0006302">
    <property type="term" value="P:double-strand break repair"/>
    <property type="evidence" value="ECO:0007669"/>
    <property type="project" value="InterPro"/>
</dbReference>
<comment type="caution">
    <text evidence="6">The sequence shown here is derived from an EMBL/GenBank/DDBJ whole genome shotgun (WGS) entry which is preliminary data.</text>
</comment>
<proteinExistence type="inferred from homology"/>
<dbReference type="Gene3D" id="3.40.50.300">
    <property type="entry name" value="P-loop containing nucleotide triphosphate hydrolases"/>
    <property type="match status" value="2"/>
</dbReference>
<reference evidence="6" key="1">
    <citation type="submission" date="2020-10" db="EMBL/GenBank/DDBJ databases">
        <authorList>
            <person name="Gilroy R."/>
        </authorList>
    </citation>
    <scope>NUCLEOTIDE SEQUENCE</scope>
    <source>
        <strain evidence="6">CHK190-19873</strain>
    </source>
</reference>
<dbReference type="SUPFAM" id="SSF52540">
    <property type="entry name" value="P-loop containing nucleoside triphosphate hydrolases"/>
    <property type="match status" value="1"/>
</dbReference>
<feature type="coiled-coil region" evidence="4">
    <location>
        <begin position="520"/>
        <end position="568"/>
    </location>
</feature>
<feature type="coiled-coil region" evidence="4">
    <location>
        <begin position="212"/>
        <end position="269"/>
    </location>
</feature>
<comment type="similarity">
    <text evidence="1">Belongs to the SMC family. SbcC subfamily.</text>
</comment>
<dbReference type="PANTHER" id="PTHR32114">
    <property type="entry name" value="ABC TRANSPORTER ABCH.3"/>
    <property type="match status" value="1"/>
</dbReference>
<comment type="subunit">
    <text evidence="2">Heterodimer of SbcC and SbcD.</text>
</comment>
<dbReference type="Proteomes" id="UP000823935">
    <property type="component" value="Unassembled WGS sequence"/>
</dbReference>
<evidence type="ECO:0000256" key="1">
    <source>
        <dbReference type="ARBA" id="ARBA00006930"/>
    </source>
</evidence>
<evidence type="ECO:0000313" key="6">
    <source>
        <dbReference type="EMBL" id="HIS31011.1"/>
    </source>
</evidence>
<dbReference type="InterPro" id="IPR027417">
    <property type="entry name" value="P-loop_NTPase"/>
</dbReference>
<feature type="region of interest" description="Disordered" evidence="5">
    <location>
        <begin position="314"/>
        <end position="352"/>
    </location>
</feature>
<sequence>MKPLTLTIQGLNSFEESVCIDFCKLTSRGLFGIFGPTGSGKSSILDGMTLALYGEAARGTKNFINVNSQRCSVIFEFLAGPGGRERYRVSRNYRREKETGSARASLARLEKIGPEGQSEILADQTRNVNEECIRILGLGREDFLRTAVLPQGRFAEFLRMQGKERTEMLERIFGLERFGTLLEKRVRDFGQKTDQRIQILEGKRQVYQGVTKEALGEKERLLEEKKRQAQKTAEEIRRVQAYMEAWKPVLDAQAELSRAMERSRALKEAEPAVKEAQVQAERAETAEELSKLWESAGKARESWEKSSRERARLEAMRAEASENLEQAGKTRAEAQQRRDEEKPPLDRKLEKLELARERVKRLTELEGRRKERQREQEQTQEKLAALDVEMEALSRKREALIRDADVASKRKQETFHTQEEREAIQRGWELETEEQTLLEEQRTGAEALARQEVSADALKKRETELALQLKEIRERLENGKQALEKCRKEQEALGDLAAMQEAFTKVQYAGKEWNRQKAAVKEAEELVQKIGGEMDEIRGKEQEALARMESAKKTCEDARRRLHAAALARDLKEGEPCPVCGSVHHRPLAFEESREQEELSRAEEAARSLEEAAQAVSRERIARETKLAEAKVRLSGARELEAQAAREAGEKDPKELERRLRERIRREKELSRQERTLRDEMEAAGEENTAISLSLTKTEAERKNLDQSIEEGKKRQQEARERLAVLSAGKEKLALSWPRASYQESRLALQRDARAFEEADQRLQKIQRQQTRFGQDWDALTARQAEGQKALERLRTELLALGEQAEQEKMTLRALTEDWTDLPGRIQRIQKGLAGLEERLDNAREAYAAAEKRFSKVSSDYDQAAVLESRDKGSLQAREGIFQQKMALHQVPDTDWIVKNRKTPEEIEELLNLAASHREQETVVRENIARLQDFLGERRISGEEWEKNTSGLPALLENQEALLKEISVLENETARLRAQLVELQSLDAGLEKERHQRALGTELEKLFRGKAFVKYISLYYLRFITRDANRQLRDITGGNYELAIGENGDFLMVDYRNGGKTRPCSTLSGGETFLVSLALALSLSRQIQMNSSASIELFFLDEGFGTLDDRFIDVVMDSLYRLREKGLNVGLITHVEAIKERIGSRLLIQPGEKGSSVSCEFL</sequence>
<feature type="coiled-coil region" evidence="4">
    <location>
        <begin position="749"/>
        <end position="860"/>
    </location>
</feature>
<feature type="coiled-coil region" evidence="4">
    <location>
        <begin position="455"/>
        <end position="493"/>
    </location>
</feature>
<keyword evidence="4" id="KW-0175">Coiled coil</keyword>
<organism evidence="6 7">
    <name type="scientific">Candidatus Limivivens intestinipullorum</name>
    <dbReference type="NCBI Taxonomy" id="2840858"/>
    <lineage>
        <taxon>Bacteria</taxon>
        <taxon>Bacillati</taxon>
        <taxon>Bacillota</taxon>
        <taxon>Clostridia</taxon>
        <taxon>Lachnospirales</taxon>
        <taxon>Lachnospiraceae</taxon>
        <taxon>Lachnospiraceae incertae sedis</taxon>
        <taxon>Candidatus Limivivens</taxon>
    </lineage>
</organism>
<dbReference type="GO" id="GO:0016887">
    <property type="term" value="F:ATP hydrolysis activity"/>
    <property type="evidence" value="ECO:0007669"/>
    <property type="project" value="InterPro"/>
</dbReference>
<evidence type="ECO:0000256" key="3">
    <source>
        <dbReference type="ARBA" id="ARBA00013368"/>
    </source>
</evidence>
<dbReference type="Pfam" id="PF13558">
    <property type="entry name" value="SbcC_Walker_B"/>
    <property type="match status" value="1"/>
</dbReference>
<feature type="coiled-coil region" evidence="4">
    <location>
        <begin position="667"/>
        <end position="722"/>
    </location>
</feature>
<feature type="compositionally biased region" description="Basic and acidic residues" evidence="5">
    <location>
        <begin position="328"/>
        <end position="352"/>
    </location>
</feature>
<dbReference type="PANTHER" id="PTHR32114:SF2">
    <property type="entry name" value="ABC TRANSPORTER ABCH.3"/>
    <property type="match status" value="1"/>
</dbReference>
<protein>
    <recommendedName>
        <fullName evidence="3">Nuclease SbcCD subunit C</fullName>
    </recommendedName>
</protein>
<dbReference type="AlphaFoldDB" id="A0A9D1ESS1"/>
<name>A0A9D1ESS1_9FIRM</name>
<evidence type="ECO:0000256" key="4">
    <source>
        <dbReference type="SAM" id="Coils"/>
    </source>
</evidence>
<evidence type="ECO:0000313" key="7">
    <source>
        <dbReference type="Proteomes" id="UP000823935"/>
    </source>
</evidence>
<feature type="coiled-coil region" evidence="4">
    <location>
        <begin position="592"/>
        <end position="619"/>
    </location>
</feature>